<dbReference type="InterPro" id="IPR025406">
    <property type="entry name" value="DUF4132"/>
</dbReference>
<evidence type="ECO:0000313" key="2">
    <source>
        <dbReference type="EMBL" id="AQP49846.1"/>
    </source>
</evidence>
<dbReference type="SMART" id="SM00567">
    <property type="entry name" value="EZ_HEAT"/>
    <property type="match status" value="2"/>
</dbReference>
<feature type="domain" description="DUF4132" evidence="1">
    <location>
        <begin position="957"/>
        <end position="1110"/>
    </location>
</feature>
<proteinExistence type="predicted"/>
<accession>A0A1Q2CUU1</accession>
<reference evidence="2 3" key="1">
    <citation type="journal article" date="2008" name="Int. J. Syst. Evol. Microbiol.">
        <title>Tessaracoccus flavescens sp. nov., isolated from marine sediment.</title>
        <authorList>
            <person name="Lee D.W."/>
            <person name="Lee S.D."/>
        </authorList>
    </citation>
    <scope>NUCLEOTIDE SEQUENCE [LARGE SCALE GENOMIC DNA]</scope>
    <source>
        <strain evidence="2 3">SST-39T</strain>
    </source>
</reference>
<name>A0A1Q2CUU1_9ACTN</name>
<dbReference type="Pfam" id="PF13569">
    <property type="entry name" value="DUF4132"/>
    <property type="match status" value="1"/>
</dbReference>
<dbReference type="InterPro" id="IPR004155">
    <property type="entry name" value="PBS_lyase_HEAT"/>
</dbReference>
<sequence>MVFERLTKLFNAGGASRPPKELEAALLVLSLKSPELMKSTLNYVTTGLPAEALLEFQSSVDNEVRDLLGDPGAGRWPYYRNDLNARVKKALDGRDGLPDCHDAMFILLGDHDALTAEQSVRLGRVLAAAQEAPNLTAADAVPDWLNALWGTSQRDSPKAPPRRATAWDVSRIRALMEADGRDGTEIATATAQLIIRSAPVVSWESRRHPAIGGTLEFAREHRDLMIQTFKDAPADDKLAFLAKVEADPSLDAALEGLLPLAMRDTSKGVRTAAGGAVAKLDPQARATLLTRVIESTPAGQIESALDLLVRFGDAPARAALESLPANEKNAKKRQLIEAALVRLSDVSAGRETDLDLPPWEPVPDAELGADFVEEALAHIAGVIQKADEQLAEVPEAEQRGWHARNLRDRLALASRLDRRWFEKLRAYLNGAQHAPTDLDAVLQSALVPTDSLPLPRLVRLYGLNWRLRPHAVGLDLRAMLDAIERADPEDATTRTDVIEVTAEEFIAMLVFTWSNAHDPEDVWPFFVEHPQGLDGALGLDSDAPSTSHFNTSYDLTTAIEILKAFPSLPQRYVARLTEIALGTAKSHRLLAQEALANLSNVGEIASRGLTDSRAEVRAAAADWLARLGSEEAVAPLRAALAKEKRETAMAAMLGSLSRLGQDLADDLRKDKLAAEAAKGIKAKPPAALAWFPVESLPQVRWADGSPVERDIVVWWLRLATKLKDPLGSGLLPIYIGLLDEDSQQELGEFVLHAWIAHDTVGPSDEEARAYAAGRVDQEYDRYQHWARRDRRNEWIQAQAAKPKEQIFEELRRDKAAEYVGSAIETKGILALSVGARGHVVHSATTGYIRNHAGRRAQIEALVTAASGNDDPAAIQLVLQVARRFRQRSVQEKAGELIEAIAERRGWSAEELADRTIPTAGFDDDGLLHLDYGPREFLGRIGRSPKGAWQIDLSTPDGKQVKSLPAAAKADDEELVKETKKQLTASKKELRQLVDVQSGRLFEAMCLQRSWTAAQWKELIAGHPVLSQLITGLVWQVGASEAPAGADALFRLTPEGELIGIYDDTFALPDDAEVRLAHAATVTPEAAQAWRSHLEDYEATPLFGQFDTPVGQYPGEAVKIDSRLGWLSDSFAIRGRATKRGYTRSQAEDGGWFSEYRREYPSAGLAAVVSFTGSYLPEEQIPAAVTMLTFEPLRSGKHRPLGEVPPILLAESVADYEYIGDAGIFDGDWQSKAAF</sequence>
<gene>
    <name evidence="2" type="ORF">BW733_02365</name>
</gene>
<dbReference type="EMBL" id="CP019607">
    <property type="protein sequence ID" value="AQP49846.1"/>
    <property type="molecule type" value="Genomic_DNA"/>
</dbReference>
<dbReference type="STRING" id="399497.BW733_02365"/>
<dbReference type="AlphaFoldDB" id="A0A1Q2CUU1"/>
<evidence type="ECO:0000313" key="3">
    <source>
        <dbReference type="Proteomes" id="UP000188235"/>
    </source>
</evidence>
<dbReference type="OrthoDB" id="4554725at2"/>
<keyword evidence="3" id="KW-1185">Reference proteome</keyword>
<dbReference type="RefSeq" id="WP_077347560.1">
    <property type="nucleotide sequence ID" value="NZ_CP019607.1"/>
</dbReference>
<organism evidence="2 3">
    <name type="scientific">Tessaracoccus flavescens</name>
    <dbReference type="NCBI Taxonomy" id="399497"/>
    <lineage>
        <taxon>Bacteria</taxon>
        <taxon>Bacillati</taxon>
        <taxon>Actinomycetota</taxon>
        <taxon>Actinomycetes</taxon>
        <taxon>Propionibacteriales</taxon>
        <taxon>Propionibacteriaceae</taxon>
        <taxon>Tessaracoccus</taxon>
    </lineage>
</organism>
<dbReference type="InterPro" id="IPR011989">
    <property type="entry name" value="ARM-like"/>
</dbReference>
<evidence type="ECO:0000259" key="1">
    <source>
        <dbReference type="Pfam" id="PF13569"/>
    </source>
</evidence>
<dbReference type="Gene3D" id="1.25.10.10">
    <property type="entry name" value="Leucine-rich Repeat Variant"/>
    <property type="match status" value="1"/>
</dbReference>
<dbReference type="Proteomes" id="UP000188235">
    <property type="component" value="Chromosome"/>
</dbReference>
<protein>
    <recommendedName>
        <fullName evidence="1">DUF4132 domain-containing protein</fullName>
    </recommendedName>
</protein>
<dbReference type="KEGG" id="tfa:BW733_02365"/>